<evidence type="ECO:0000256" key="5">
    <source>
        <dbReference type="ARBA" id="ARBA00023136"/>
    </source>
</evidence>
<dbReference type="OrthoDB" id="9793390at2"/>
<dbReference type="PANTHER" id="PTHR21716">
    <property type="entry name" value="TRANSMEMBRANE PROTEIN"/>
    <property type="match status" value="1"/>
</dbReference>
<feature type="transmembrane region" description="Helical" evidence="6">
    <location>
        <begin position="266"/>
        <end position="285"/>
    </location>
</feature>
<dbReference type="GO" id="GO:0016020">
    <property type="term" value="C:membrane"/>
    <property type="evidence" value="ECO:0007669"/>
    <property type="project" value="UniProtKB-SubCell"/>
</dbReference>
<evidence type="ECO:0000256" key="2">
    <source>
        <dbReference type="ARBA" id="ARBA00009773"/>
    </source>
</evidence>
<evidence type="ECO:0000313" key="8">
    <source>
        <dbReference type="Proteomes" id="UP000011885"/>
    </source>
</evidence>
<dbReference type="InterPro" id="IPR002549">
    <property type="entry name" value="AI-2E-like"/>
</dbReference>
<name>M5UE52_9BACT</name>
<dbReference type="Pfam" id="PF01594">
    <property type="entry name" value="AI-2E_transport"/>
    <property type="match status" value="1"/>
</dbReference>
<evidence type="ECO:0000256" key="6">
    <source>
        <dbReference type="SAM" id="Phobius"/>
    </source>
</evidence>
<feature type="transmembrane region" description="Helical" evidence="6">
    <location>
        <begin position="148"/>
        <end position="167"/>
    </location>
</feature>
<feature type="transmembrane region" description="Helical" evidence="6">
    <location>
        <begin position="305"/>
        <end position="330"/>
    </location>
</feature>
<keyword evidence="5 6" id="KW-0472">Membrane</keyword>
<keyword evidence="8" id="KW-1185">Reference proteome</keyword>
<feature type="transmembrane region" description="Helical" evidence="6">
    <location>
        <begin position="66"/>
        <end position="85"/>
    </location>
</feature>
<dbReference type="Proteomes" id="UP000011885">
    <property type="component" value="Unassembled WGS sequence"/>
</dbReference>
<dbReference type="EMBL" id="ANOH01000169">
    <property type="protein sequence ID" value="EMI56141.1"/>
    <property type="molecule type" value="Genomic_DNA"/>
</dbReference>
<feature type="transmembrane region" description="Helical" evidence="6">
    <location>
        <begin position="203"/>
        <end position="226"/>
    </location>
</feature>
<dbReference type="PATRIC" id="fig|1263870.3.peg.2634"/>
<proteinExistence type="inferred from homology"/>
<dbReference type="AlphaFoldDB" id="M5UE52"/>
<organism evidence="7 8">
    <name type="scientific">Rhodopirellula sallentina SM41</name>
    <dbReference type="NCBI Taxonomy" id="1263870"/>
    <lineage>
        <taxon>Bacteria</taxon>
        <taxon>Pseudomonadati</taxon>
        <taxon>Planctomycetota</taxon>
        <taxon>Planctomycetia</taxon>
        <taxon>Pirellulales</taxon>
        <taxon>Pirellulaceae</taxon>
        <taxon>Rhodopirellula</taxon>
    </lineage>
</organism>
<dbReference type="PANTHER" id="PTHR21716:SF62">
    <property type="entry name" value="TRANSPORT PROTEIN YDBI-RELATED"/>
    <property type="match status" value="1"/>
</dbReference>
<keyword evidence="3 6" id="KW-0812">Transmembrane</keyword>
<dbReference type="GO" id="GO:0055085">
    <property type="term" value="P:transmembrane transport"/>
    <property type="evidence" value="ECO:0007669"/>
    <property type="project" value="TreeGrafter"/>
</dbReference>
<protein>
    <recommendedName>
        <fullName evidence="9">Permease</fullName>
    </recommendedName>
</protein>
<comment type="similarity">
    <text evidence="2">Belongs to the autoinducer-2 exporter (AI-2E) (TC 2.A.86) family.</text>
</comment>
<feature type="transmembrane region" description="Helical" evidence="6">
    <location>
        <begin position="232"/>
        <end position="259"/>
    </location>
</feature>
<evidence type="ECO:0008006" key="9">
    <source>
        <dbReference type="Google" id="ProtNLM"/>
    </source>
</evidence>
<accession>M5UE52</accession>
<gene>
    <name evidence="7" type="ORF">RSSM_02476</name>
</gene>
<feature type="transmembrane region" description="Helical" evidence="6">
    <location>
        <begin position="34"/>
        <end position="54"/>
    </location>
</feature>
<evidence type="ECO:0000256" key="4">
    <source>
        <dbReference type="ARBA" id="ARBA00022989"/>
    </source>
</evidence>
<evidence type="ECO:0000256" key="1">
    <source>
        <dbReference type="ARBA" id="ARBA00004141"/>
    </source>
</evidence>
<reference evidence="7 8" key="1">
    <citation type="journal article" date="2013" name="Mar. Genomics">
        <title>Expression of sulfatases in Rhodopirellula baltica and the diversity of sulfatases in the genus Rhodopirellula.</title>
        <authorList>
            <person name="Wegner C.E."/>
            <person name="Richter-Heitmann T."/>
            <person name="Klindworth A."/>
            <person name="Klockow C."/>
            <person name="Richter M."/>
            <person name="Achstetter T."/>
            <person name="Glockner F.O."/>
            <person name="Harder J."/>
        </authorList>
    </citation>
    <scope>NUCLEOTIDE SEQUENCE [LARGE SCALE GENOMIC DNA]</scope>
    <source>
        <strain evidence="7 8">SM41</strain>
    </source>
</reference>
<evidence type="ECO:0000256" key="3">
    <source>
        <dbReference type="ARBA" id="ARBA00022692"/>
    </source>
</evidence>
<keyword evidence="4 6" id="KW-1133">Transmembrane helix</keyword>
<sequence>MLQTTHSRSLVFAVLLFGLVLAAAGVLIQTVNVLLLILAGLLFGIFVHGISSWLAERTPLPYTGSYLIVVLLMLLLGGLGFYYLGSQTVQRASQLGSELQSAGDKAIDRLDQVGVSEKSLKQSFNLEKVLSDQGKSALMGLLSGMRSVGAGITAAFVILFVGLYAAYEPSLYRSGMLKLVPMSKRDRAEEVLMQLREALSGWIIGRLMSMAIVGILTSIGLAVLGIPLPVTLGVLAALLTFIPNFGPLLAAIPQVLLALNVGTDTVIYVVVFNLALQGIESYLITPMIQRHEVTLPPILTIAAQLLMGIVVGVVGVMMAAPLVVVIMVIVQMLYVEDELGDPNPGNLTGS</sequence>
<dbReference type="RefSeq" id="WP_008678170.1">
    <property type="nucleotide sequence ID" value="NZ_ANOH01000169.1"/>
</dbReference>
<evidence type="ECO:0000313" key="7">
    <source>
        <dbReference type="EMBL" id="EMI56141.1"/>
    </source>
</evidence>
<comment type="subcellular location">
    <subcellularLocation>
        <location evidence="1">Membrane</location>
        <topology evidence="1">Multi-pass membrane protein</topology>
    </subcellularLocation>
</comment>
<comment type="caution">
    <text evidence="7">The sequence shown here is derived from an EMBL/GenBank/DDBJ whole genome shotgun (WGS) entry which is preliminary data.</text>
</comment>